<dbReference type="GO" id="GO:0047545">
    <property type="term" value="F:(S)-2-hydroxyglutarate dehydrogenase activity"/>
    <property type="evidence" value="ECO:0007669"/>
    <property type="project" value="TreeGrafter"/>
</dbReference>
<evidence type="ECO:0000256" key="5">
    <source>
        <dbReference type="ARBA" id="ARBA00037941"/>
    </source>
</evidence>
<dbReference type="Gene3D" id="3.30.9.10">
    <property type="entry name" value="D-Amino Acid Oxidase, subunit A, domain 2"/>
    <property type="match status" value="1"/>
</dbReference>
<evidence type="ECO:0000256" key="1">
    <source>
        <dbReference type="ARBA" id="ARBA00001974"/>
    </source>
</evidence>
<evidence type="ECO:0000256" key="3">
    <source>
        <dbReference type="ARBA" id="ARBA00022827"/>
    </source>
</evidence>
<dbReference type="Proteomes" id="UP000278440">
    <property type="component" value="Unassembled WGS sequence"/>
</dbReference>
<dbReference type="NCBIfam" id="NF008726">
    <property type="entry name" value="PRK11728.1"/>
    <property type="match status" value="1"/>
</dbReference>
<keyword evidence="3" id="KW-0274">FAD</keyword>
<accession>A0A495XX25</accession>
<protein>
    <submittedName>
        <fullName evidence="7">L-2-hydroxyglutarate oxidase LhgO</fullName>
    </submittedName>
</protein>
<reference evidence="7 8" key="1">
    <citation type="submission" date="2018-10" db="EMBL/GenBank/DDBJ databases">
        <title>Sequencing the genomes of 1000 actinobacteria strains.</title>
        <authorList>
            <person name="Klenk H.-P."/>
        </authorList>
    </citation>
    <scope>NUCLEOTIDE SEQUENCE [LARGE SCALE GENOMIC DNA]</scope>
    <source>
        <strain evidence="7 8">DSM 44267</strain>
    </source>
</reference>
<name>A0A495XX25_9MICO</name>
<comment type="similarity">
    <text evidence="5">Belongs to the L2HGDH family.</text>
</comment>
<dbReference type="SUPFAM" id="SSF51905">
    <property type="entry name" value="FAD/NAD(P)-binding domain"/>
    <property type="match status" value="1"/>
</dbReference>
<feature type="domain" description="FAD dependent oxidoreductase" evidence="6">
    <location>
        <begin position="23"/>
        <end position="414"/>
    </location>
</feature>
<comment type="caution">
    <text evidence="7">The sequence shown here is derived from an EMBL/GenBank/DDBJ whole genome shotgun (WGS) entry which is preliminary data.</text>
</comment>
<dbReference type="EMBL" id="RBXT01000001">
    <property type="protein sequence ID" value="RKT77979.1"/>
    <property type="molecule type" value="Genomic_DNA"/>
</dbReference>
<dbReference type="InterPro" id="IPR006076">
    <property type="entry name" value="FAD-dep_OxRdtase"/>
</dbReference>
<gene>
    <name evidence="7" type="ORF">DFJ68_1413</name>
</gene>
<keyword evidence="8" id="KW-1185">Reference proteome</keyword>
<evidence type="ECO:0000313" key="7">
    <source>
        <dbReference type="EMBL" id="RKT77979.1"/>
    </source>
</evidence>
<keyword evidence="4" id="KW-0560">Oxidoreductase</keyword>
<dbReference type="Gene3D" id="3.50.50.60">
    <property type="entry name" value="FAD/NAD(P)-binding domain"/>
    <property type="match status" value="1"/>
</dbReference>
<dbReference type="PANTHER" id="PTHR43104">
    <property type="entry name" value="L-2-HYDROXYGLUTARATE DEHYDROGENASE, MITOCHONDRIAL"/>
    <property type="match status" value="1"/>
</dbReference>
<dbReference type="GO" id="GO:0005737">
    <property type="term" value="C:cytoplasm"/>
    <property type="evidence" value="ECO:0007669"/>
    <property type="project" value="TreeGrafter"/>
</dbReference>
<organism evidence="7 8">
    <name type="scientific">Terracoccus luteus</name>
    <dbReference type="NCBI Taxonomy" id="53356"/>
    <lineage>
        <taxon>Bacteria</taxon>
        <taxon>Bacillati</taxon>
        <taxon>Actinomycetota</taxon>
        <taxon>Actinomycetes</taxon>
        <taxon>Micrococcales</taxon>
        <taxon>Intrasporangiaceae</taxon>
        <taxon>Terracoccus</taxon>
    </lineage>
</organism>
<dbReference type="PANTHER" id="PTHR43104:SF2">
    <property type="entry name" value="L-2-HYDROXYGLUTARATE DEHYDROGENASE, MITOCHONDRIAL"/>
    <property type="match status" value="1"/>
</dbReference>
<evidence type="ECO:0000256" key="4">
    <source>
        <dbReference type="ARBA" id="ARBA00023002"/>
    </source>
</evidence>
<proteinExistence type="inferred from homology"/>
<sequence length="421" mass="44967">MHIAGSHPGDVAPPYCGRMARRHVVVVGGGIVGAAVARALTLTPEHPDVTVLEKESGPGRHQTGRNSGVVHAGLYYVPGSDKARLARAGITRLKAYCADHGIRYDEVGKVLVALDEADETRLRAIRERAEANGVPGLRWLGPEGLREVEPHAVGRAALHSPTTAIVDYTDVAAAMLTDATAAKASVHTGFEVVGFDETDAGRTRVRAADGRAVDADLVVIAGGLQADRLATLAGDSVHPRIVPFRGEFHELDESARHLVRGLIYPVPDPRYPFLGVHLTKRVDGRVLLGPNAVLATAREGYRLRDVETAELRELLRSSGFRSFARQNVATGLREVWGSVNRRAFIAAARRYVPQVTGEHVVRGPAGVRAQAMDADGSLVDDFRWSRVGSVLSVRNAPSPAATASLAIADLVVDRLGLTVTV</sequence>
<dbReference type="Pfam" id="PF01266">
    <property type="entry name" value="DAO"/>
    <property type="match status" value="1"/>
</dbReference>
<evidence type="ECO:0000313" key="8">
    <source>
        <dbReference type="Proteomes" id="UP000278440"/>
    </source>
</evidence>
<dbReference type="AlphaFoldDB" id="A0A495XX25"/>
<comment type="cofactor">
    <cofactor evidence="1">
        <name>FAD</name>
        <dbReference type="ChEBI" id="CHEBI:57692"/>
    </cofactor>
</comment>
<evidence type="ECO:0000256" key="2">
    <source>
        <dbReference type="ARBA" id="ARBA00022630"/>
    </source>
</evidence>
<evidence type="ECO:0000259" key="6">
    <source>
        <dbReference type="Pfam" id="PF01266"/>
    </source>
</evidence>
<dbReference type="InterPro" id="IPR036188">
    <property type="entry name" value="FAD/NAD-bd_sf"/>
</dbReference>
<keyword evidence="2" id="KW-0285">Flavoprotein</keyword>